<proteinExistence type="predicted"/>
<feature type="transmembrane region" description="Helical" evidence="1">
    <location>
        <begin position="295"/>
        <end position="314"/>
    </location>
</feature>
<keyword evidence="4" id="KW-1185">Reference proteome</keyword>
<dbReference type="AlphaFoldDB" id="A0A315EP09"/>
<keyword evidence="1" id="KW-1133">Transmembrane helix</keyword>
<feature type="transmembrane region" description="Helical" evidence="1">
    <location>
        <begin position="266"/>
        <end position="288"/>
    </location>
</feature>
<feature type="transmembrane region" description="Helical" evidence="1">
    <location>
        <begin position="207"/>
        <end position="231"/>
    </location>
</feature>
<feature type="transmembrane region" description="Helical" evidence="1">
    <location>
        <begin position="46"/>
        <end position="67"/>
    </location>
</feature>
<dbReference type="Proteomes" id="UP000251341">
    <property type="component" value="Unassembled WGS sequence"/>
</dbReference>
<accession>A0A315EP09</accession>
<gene>
    <name evidence="3" type="ORF">B9Z44_07920</name>
</gene>
<feature type="domain" description="VanZ-like" evidence="2">
    <location>
        <begin position="20"/>
        <end position="126"/>
    </location>
</feature>
<feature type="transmembrane region" description="Helical" evidence="1">
    <location>
        <begin position="149"/>
        <end position="169"/>
    </location>
</feature>
<dbReference type="EMBL" id="NESP01000001">
    <property type="protein sequence ID" value="PUE59503.1"/>
    <property type="molecule type" value="Genomic_DNA"/>
</dbReference>
<comment type="caution">
    <text evidence="3">The sequence shown here is derived from an EMBL/GenBank/DDBJ whole genome shotgun (WGS) entry which is preliminary data.</text>
</comment>
<feature type="transmembrane region" description="Helical" evidence="1">
    <location>
        <begin position="238"/>
        <end position="260"/>
    </location>
</feature>
<dbReference type="RefSeq" id="WP_108402134.1">
    <property type="nucleotide sequence ID" value="NZ_NESP01000001.1"/>
</dbReference>
<feature type="transmembrane region" description="Helical" evidence="1">
    <location>
        <begin position="79"/>
        <end position="99"/>
    </location>
</feature>
<dbReference type="InterPro" id="IPR006976">
    <property type="entry name" value="VanZ-like"/>
</dbReference>
<keyword evidence="1" id="KW-0472">Membrane</keyword>
<evidence type="ECO:0000256" key="1">
    <source>
        <dbReference type="SAM" id="Phobius"/>
    </source>
</evidence>
<evidence type="ECO:0000313" key="4">
    <source>
        <dbReference type="Proteomes" id="UP000251341"/>
    </source>
</evidence>
<protein>
    <submittedName>
        <fullName evidence="3">VanZ family protein</fullName>
    </submittedName>
</protein>
<organism evidence="3 4">
    <name type="scientific">Limnohabitans curvus</name>
    <dbReference type="NCBI Taxonomy" id="323423"/>
    <lineage>
        <taxon>Bacteria</taxon>
        <taxon>Pseudomonadati</taxon>
        <taxon>Pseudomonadota</taxon>
        <taxon>Betaproteobacteria</taxon>
        <taxon>Burkholderiales</taxon>
        <taxon>Comamonadaceae</taxon>
        <taxon>Limnohabitans</taxon>
    </lineage>
</organism>
<reference evidence="3 4" key="1">
    <citation type="submission" date="2017-04" db="EMBL/GenBank/DDBJ databases">
        <title>Unexpected and diverse lifestyles within the genus Limnohabitans.</title>
        <authorList>
            <person name="Kasalicky V."/>
            <person name="Mehrshad M."/>
            <person name="Andrei S.-A."/>
            <person name="Salcher M."/>
            <person name="Kratochvilova H."/>
            <person name="Simek K."/>
            <person name="Ghai R."/>
        </authorList>
    </citation>
    <scope>NUCLEOTIDE SEQUENCE [LARGE SCALE GENOMIC DNA]</scope>
    <source>
        <strain evidence="3 4">MWH-C5</strain>
    </source>
</reference>
<dbReference type="Pfam" id="PF04892">
    <property type="entry name" value="VanZ"/>
    <property type="match status" value="1"/>
</dbReference>
<evidence type="ECO:0000259" key="2">
    <source>
        <dbReference type="Pfam" id="PF04892"/>
    </source>
</evidence>
<evidence type="ECO:0000313" key="3">
    <source>
        <dbReference type="EMBL" id="PUE59503.1"/>
    </source>
</evidence>
<keyword evidence="1" id="KW-0812">Transmembrane</keyword>
<feature type="transmembrane region" description="Helical" evidence="1">
    <location>
        <begin position="334"/>
        <end position="355"/>
    </location>
</feature>
<name>A0A315EP09_9BURK</name>
<feature type="transmembrane region" description="Helical" evidence="1">
    <location>
        <begin position="111"/>
        <end position="128"/>
    </location>
</feature>
<sequence length="365" mass="41048">MRKTSAWPLSQMCVALIVYASLYPFDHWRDQGIWSWSFLTAPWPKYWLGFDVVANVLGYAPLGFFLTLSAMRMGWQTRVVTLSTLAAAVLSLAMEGLQSYLPARVPSLPDFLLNTLGAWIGAVLASSLEHLGLLRRWSQFRERWFVRDAYMALVLMAVWPAALLFPVAVPLGLGQVWERVEDALTSAFDATPFEDWIPLRAFELEPLLPGAELLCVMLGLLVPCLLGFGVIRQAGQRFLYMLLVLCMALGVSALSAALSYGPVHAWTWLDLPVMLGLIFGCVVALFFLPLSARTAWTFLLLALLVQQSVLNQSPESAYFAQTLQTWEQGRFIRFHGLVQWLGWLWPYAVLMLALVRVSRDRSTQN</sequence>